<gene>
    <name evidence="2" type="ORF">MICPUCDRAFT_62399</name>
</gene>
<organism evidence="3">
    <name type="scientific">Micromonas pusilla (strain CCMP1545)</name>
    <name type="common">Picoplanktonic green alga</name>
    <dbReference type="NCBI Taxonomy" id="564608"/>
    <lineage>
        <taxon>Eukaryota</taxon>
        <taxon>Viridiplantae</taxon>
        <taxon>Chlorophyta</taxon>
        <taxon>Mamiellophyceae</taxon>
        <taxon>Mamiellales</taxon>
        <taxon>Mamiellaceae</taxon>
        <taxon>Micromonas</taxon>
    </lineage>
</organism>
<keyword evidence="3" id="KW-1185">Reference proteome</keyword>
<feature type="transmembrane region" description="Helical" evidence="1">
    <location>
        <begin position="89"/>
        <end position="113"/>
    </location>
</feature>
<reference evidence="2 3" key="1">
    <citation type="journal article" date="2009" name="Science">
        <title>Green evolution and dynamic adaptations revealed by genomes of the marine picoeukaryotes Micromonas.</title>
        <authorList>
            <person name="Worden A.Z."/>
            <person name="Lee J.H."/>
            <person name="Mock T."/>
            <person name="Rouze P."/>
            <person name="Simmons M.P."/>
            <person name="Aerts A.L."/>
            <person name="Allen A.E."/>
            <person name="Cuvelier M.L."/>
            <person name="Derelle E."/>
            <person name="Everett M.V."/>
            <person name="Foulon E."/>
            <person name="Grimwood J."/>
            <person name="Gundlach H."/>
            <person name="Henrissat B."/>
            <person name="Napoli C."/>
            <person name="McDonald S.M."/>
            <person name="Parker M.S."/>
            <person name="Rombauts S."/>
            <person name="Salamov A."/>
            <person name="Von Dassow P."/>
            <person name="Badger J.H."/>
            <person name="Coutinho P.M."/>
            <person name="Demir E."/>
            <person name="Dubchak I."/>
            <person name="Gentemann C."/>
            <person name="Eikrem W."/>
            <person name="Gready J.E."/>
            <person name="John U."/>
            <person name="Lanier W."/>
            <person name="Lindquist E.A."/>
            <person name="Lucas S."/>
            <person name="Mayer K.F."/>
            <person name="Moreau H."/>
            <person name="Not F."/>
            <person name="Otillar R."/>
            <person name="Panaud O."/>
            <person name="Pangilinan J."/>
            <person name="Paulsen I."/>
            <person name="Piegu B."/>
            <person name="Poliakov A."/>
            <person name="Robbens S."/>
            <person name="Schmutz J."/>
            <person name="Toulza E."/>
            <person name="Wyss T."/>
            <person name="Zelensky A."/>
            <person name="Zhou K."/>
            <person name="Armbrust E.V."/>
            <person name="Bhattacharya D."/>
            <person name="Goodenough U.W."/>
            <person name="Van de Peer Y."/>
            <person name="Grigoriev I.V."/>
        </authorList>
    </citation>
    <scope>NUCLEOTIDE SEQUENCE [LARGE SCALE GENOMIC DNA]</scope>
    <source>
        <strain evidence="2 3">CCMP1545</strain>
    </source>
</reference>
<name>C1MM69_MICPC</name>
<protein>
    <submittedName>
        <fullName evidence="2">Predicted protein</fullName>
    </submittedName>
</protein>
<accession>C1MM69</accession>
<keyword evidence="1" id="KW-0472">Membrane</keyword>
<keyword evidence="1" id="KW-1133">Transmembrane helix</keyword>
<evidence type="ECO:0000313" key="2">
    <source>
        <dbReference type="EMBL" id="EEH58527.1"/>
    </source>
</evidence>
<evidence type="ECO:0000313" key="3">
    <source>
        <dbReference type="Proteomes" id="UP000001876"/>
    </source>
</evidence>
<evidence type="ECO:0000256" key="1">
    <source>
        <dbReference type="SAM" id="Phobius"/>
    </source>
</evidence>
<keyword evidence="1" id="KW-0812">Transmembrane</keyword>
<dbReference type="RefSeq" id="XP_003056882.1">
    <property type="nucleotide sequence ID" value="XM_003056836.1"/>
</dbReference>
<dbReference type="GeneID" id="9682321"/>
<dbReference type="AlphaFoldDB" id="C1MM69"/>
<dbReference type="KEGG" id="mpp:MICPUCDRAFT_62399"/>
<sequence>MGILRNARMAYTGGKLATKLALPCAVAKKLSCYLPSFVYSNVPYQARYGLDVLGMLNPREWNDLIDMLLAELDPETRELVSQYRPYLPLVLYFVAAIAILTLATILYVAFLVAKPITKPIAKLALAPVLSAVGAVAAAAKGGASKPATAKTVVRATKAEAPAPKAAGGKKPKPDAFVDACDAWLAALPAKGKAALEKAIASGEDSKAAFVASAEADTAKGRAAARAALLDAAR</sequence>
<dbReference type="Proteomes" id="UP000001876">
    <property type="component" value="Unassembled WGS sequence"/>
</dbReference>
<proteinExistence type="predicted"/>
<dbReference type="EMBL" id="GG663737">
    <property type="protein sequence ID" value="EEH58527.1"/>
    <property type="molecule type" value="Genomic_DNA"/>
</dbReference>